<dbReference type="InterPro" id="IPR020846">
    <property type="entry name" value="MFS_dom"/>
</dbReference>
<dbReference type="SUPFAM" id="SSF103473">
    <property type="entry name" value="MFS general substrate transporter"/>
    <property type="match status" value="1"/>
</dbReference>
<dbReference type="PANTHER" id="PTHR42718">
    <property type="entry name" value="MAJOR FACILITATOR SUPERFAMILY MULTIDRUG TRANSPORTER MFSC"/>
    <property type="match status" value="1"/>
</dbReference>
<dbReference type="CDD" id="cd17321">
    <property type="entry name" value="MFS_MMR_MDR_like"/>
    <property type="match status" value="1"/>
</dbReference>
<dbReference type="Pfam" id="PF07690">
    <property type="entry name" value="MFS_1"/>
    <property type="match status" value="1"/>
</dbReference>
<comment type="subcellular location">
    <subcellularLocation>
        <location evidence="1">Membrane</location>
        <topology evidence="1">Multi-pass membrane protein</topology>
    </subcellularLocation>
</comment>
<dbReference type="PANTHER" id="PTHR42718:SF48">
    <property type="entry name" value="CONSERVED TWO-DOMAIN MEMBRANE PROTEIN-RELATED"/>
    <property type="match status" value="1"/>
</dbReference>
<dbReference type="PROSITE" id="PS50850">
    <property type="entry name" value="MFS"/>
    <property type="match status" value="1"/>
</dbReference>
<dbReference type="Gene3D" id="1.20.1250.20">
    <property type="entry name" value="MFS general substrate transporter like domains"/>
    <property type="match status" value="1"/>
</dbReference>
<organism evidence="7 8">
    <name type="scientific">Bradyrhizobium canariense</name>
    <dbReference type="NCBI Taxonomy" id="255045"/>
    <lineage>
        <taxon>Bacteria</taxon>
        <taxon>Pseudomonadati</taxon>
        <taxon>Pseudomonadota</taxon>
        <taxon>Alphaproteobacteria</taxon>
        <taxon>Hyphomicrobiales</taxon>
        <taxon>Nitrobacteraceae</taxon>
        <taxon>Bradyrhizobium</taxon>
    </lineage>
</organism>
<dbReference type="AlphaFoldDB" id="A0A1H1QYV6"/>
<evidence type="ECO:0000256" key="4">
    <source>
        <dbReference type="ARBA" id="ARBA00023136"/>
    </source>
</evidence>
<proteinExistence type="predicted"/>
<feature type="transmembrane region" description="Helical" evidence="5">
    <location>
        <begin position="329"/>
        <end position="348"/>
    </location>
</feature>
<feature type="transmembrane region" description="Helical" evidence="5">
    <location>
        <begin position="169"/>
        <end position="188"/>
    </location>
</feature>
<keyword evidence="3 5" id="KW-1133">Transmembrane helix</keyword>
<feature type="transmembrane region" description="Helical" evidence="5">
    <location>
        <begin position="297"/>
        <end position="317"/>
    </location>
</feature>
<dbReference type="PRINTS" id="PR01036">
    <property type="entry name" value="TCRTETB"/>
</dbReference>
<dbReference type="Gene3D" id="1.20.1720.10">
    <property type="entry name" value="Multidrug resistance protein D"/>
    <property type="match status" value="1"/>
</dbReference>
<feature type="transmembrane region" description="Helical" evidence="5">
    <location>
        <begin position="428"/>
        <end position="448"/>
    </location>
</feature>
<keyword evidence="4 5" id="KW-0472">Membrane</keyword>
<feature type="transmembrane region" description="Helical" evidence="5">
    <location>
        <begin position="194"/>
        <end position="214"/>
    </location>
</feature>
<dbReference type="EMBL" id="LT629750">
    <property type="protein sequence ID" value="SDS28741.1"/>
    <property type="molecule type" value="Genomic_DNA"/>
</dbReference>
<dbReference type="InterPro" id="IPR036259">
    <property type="entry name" value="MFS_trans_sf"/>
</dbReference>
<dbReference type="GO" id="GO:0016020">
    <property type="term" value="C:membrane"/>
    <property type="evidence" value="ECO:0007669"/>
    <property type="project" value="UniProtKB-SubCell"/>
</dbReference>
<dbReference type="GO" id="GO:0022857">
    <property type="term" value="F:transmembrane transporter activity"/>
    <property type="evidence" value="ECO:0007669"/>
    <property type="project" value="InterPro"/>
</dbReference>
<feature type="transmembrane region" description="Helical" evidence="5">
    <location>
        <begin position="460"/>
        <end position="480"/>
    </location>
</feature>
<feature type="transmembrane region" description="Helical" evidence="5">
    <location>
        <begin position="226"/>
        <end position="245"/>
    </location>
</feature>
<evidence type="ECO:0000313" key="7">
    <source>
        <dbReference type="EMBL" id="SDS28741.1"/>
    </source>
</evidence>
<feature type="transmembrane region" description="Helical" evidence="5">
    <location>
        <begin position="108"/>
        <end position="126"/>
    </location>
</feature>
<evidence type="ECO:0000256" key="3">
    <source>
        <dbReference type="ARBA" id="ARBA00022989"/>
    </source>
</evidence>
<feature type="transmembrane region" description="Helical" evidence="5">
    <location>
        <begin position="257"/>
        <end position="276"/>
    </location>
</feature>
<evidence type="ECO:0000313" key="8">
    <source>
        <dbReference type="Proteomes" id="UP000243904"/>
    </source>
</evidence>
<protein>
    <submittedName>
        <fullName evidence="7">Drug resistance transporter, EmrB/QacA subfamily</fullName>
    </submittedName>
</protein>
<evidence type="ECO:0000256" key="1">
    <source>
        <dbReference type="ARBA" id="ARBA00004141"/>
    </source>
</evidence>
<evidence type="ECO:0000256" key="2">
    <source>
        <dbReference type="ARBA" id="ARBA00022692"/>
    </source>
</evidence>
<dbReference type="RefSeq" id="WP_197685028.1">
    <property type="nucleotide sequence ID" value="NZ_LT629750.1"/>
</dbReference>
<dbReference type="Proteomes" id="UP000243904">
    <property type="component" value="Chromosome I"/>
</dbReference>
<feature type="transmembrane region" description="Helical" evidence="5">
    <location>
        <begin position="40"/>
        <end position="58"/>
    </location>
</feature>
<feature type="transmembrane region" description="Helical" evidence="5">
    <location>
        <begin position="78"/>
        <end position="96"/>
    </location>
</feature>
<keyword evidence="2 5" id="KW-0812">Transmembrane</keyword>
<accession>A0A1H1QYV6</accession>
<name>A0A1H1QYV6_9BRAD</name>
<reference evidence="8" key="1">
    <citation type="submission" date="2016-10" db="EMBL/GenBank/DDBJ databases">
        <authorList>
            <person name="Varghese N."/>
            <person name="Submissions S."/>
        </authorList>
    </citation>
    <scope>NUCLEOTIDE SEQUENCE [LARGE SCALE GENOMIC DNA]</scope>
    <source>
        <strain evidence="8">GAS369</strain>
    </source>
</reference>
<dbReference type="InterPro" id="IPR011701">
    <property type="entry name" value="MFS"/>
</dbReference>
<feature type="transmembrane region" description="Helical" evidence="5">
    <location>
        <begin position="355"/>
        <end position="379"/>
    </location>
</feature>
<evidence type="ECO:0000256" key="5">
    <source>
        <dbReference type="SAM" id="Phobius"/>
    </source>
</evidence>
<gene>
    <name evidence="7" type="ORF">SAMN05444158_1590</name>
</gene>
<evidence type="ECO:0000259" key="6">
    <source>
        <dbReference type="PROSITE" id="PS50850"/>
    </source>
</evidence>
<feature type="transmembrane region" description="Helical" evidence="5">
    <location>
        <begin position="385"/>
        <end position="407"/>
    </location>
</feature>
<feature type="domain" description="Major facilitator superfamily (MFS) profile" evidence="6">
    <location>
        <begin position="40"/>
        <end position="484"/>
    </location>
</feature>
<keyword evidence="8" id="KW-1185">Reference proteome</keyword>
<sequence>MDQINPKRIVGMVTDAGNDVMPAPAPLDGVSRAKVSPNQVLAIVCVGICLANLDLFIVNVGLPNIARDFKGASLEDMSWVLNGYAIAYAALLVFFGRLAERYRRNASFLLGVGLFTAASAACSAANSVETLVAFRVVQAAGAALMTPTSLGLLLAVFPPDRRSSAVRTWTAIGGLAAALGPVVGGVLVTFNWRWIFIVNVPIGLIAMLIGWWKLPEVPGHDAPRPNPWAAALVTGGIGALTFAIVKVNDWGWGSPRIEFSFAAAFVLLASFILHCVRSDNPFVDPALFRNRHFTGAALVMAPYSAAFGAMLLSIALWEQTAWGWSALKTGLAIAPGPLLVPITSLLFAGRLIKRFGAATVVTAGILFFAAGLIAWATVIGSEPNFALVAVGMVPTGIGVGLAFPTLMGVSTAALPSSSFATGSGVINMIRQAALAVGVAVFVAIVGTPVSPAERLVAFHLGWWVMAAITAVGLIPTFALIRPSRN</sequence>